<feature type="non-terminal residue" evidence="1">
    <location>
        <position position="94"/>
    </location>
</feature>
<proteinExistence type="predicted"/>
<accession>X1MJ90</accession>
<dbReference type="AlphaFoldDB" id="X1MJ90"/>
<dbReference type="EMBL" id="BARV01006984">
    <property type="protein sequence ID" value="GAI18121.1"/>
    <property type="molecule type" value="Genomic_DNA"/>
</dbReference>
<evidence type="ECO:0000313" key="1">
    <source>
        <dbReference type="EMBL" id="GAI18121.1"/>
    </source>
</evidence>
<comment type="caution">
    <text evidence="1">The sequence shown here is derived from an EMBL/GenBank/DDBJ whole genome shotgun (WGS) entry which is preliminary data.</text>
</comment>
<protein>
    <submittedName>
        <fullName evidence="1">Uncharacterized protein</fullName>
    </submittedName>
</protein>
<gene>
    <name evidence="1" type="ORF">S06H3_14288</name>
</gene>
<sequence length="94" mass="10988">MVCLYGTLIELVGSLIVLIESKRKRGVPVIFRSLLEAYIDLINLNEKAEYGYNMDASNHEQWIKVLKEAKYEPNNQYLKDISKINNLDEQIQER</sequence>
<dbReference type="InterPro" id="IPR043733">
    <property type="entry name" value="DUF5677"/>
</dbReference>
<organism evidence="1">
    <name type="scientific">marine sediment metagenome</name>
    <dbReference type="NCBI Taxonomy" id="412755"/>
    <lineage>
        <taxon>unclassified sequences</taxon>
        <taxon>metagenomes</taxon>
        <taxon>ecological metagenomes</taxon>
    </lineage>
</organism>
<name>X1MJ90_9ZZZZ</name>
<dbReference type="Pfam" id="PF18928">
    <property type="entry name" value="DUF5677"/>
    <property type="match status" value="1"/>
</dbReference>
<reference evidence="1" key="1">
    <citation type="journal article" date="2014" name="Front. Microbiol.">
        <title>High frequency of phylogenetically diverse reductive dehalogenase-homologous genes in deep subseafloor sedimentary metagenomes.</title>
        <authorList>
            <person name="Kawai M."/>
            <person name="Futagami T."/>
            <person name="Toyoda A."/>
            <person name="Takaki Y."/>
            <person name="Nishi S."/>
            <person name="Hori S."/>
            <person name="Arai W."/>
            <person name="Tsubouchi T."/>
            <person name="Morono Y."/>
            <person name="Uchiyama I."/>
            <person name="Ito T."/>
            <person name="Fujiyama A."/>
            <person name="Inagaki F."/>
            <person name="Takami H."/>
        </authorList>
    </citation>
    <scope>NUCLEOTIDE SEQUENCE</scope>
    <source>
        <strain evidence="1">Expedition CK06-06</strain>
    </source>
</reference>